<accession>A0A2X0IL34</accession>
<dbReference type="Proteomes" id="UP000248889">
    <property type="component" value="Unassembled WGS sequence"/>
</dbReference>
<name>A0A2X0IL34_9ACTN</name>
<organism evidence="2 3">
    <name type="scientific">Streptacidiphilus pinicola</name>
    <dbReference type="NCBI Taxonomy" id="2219663"/>
    <lineage>
        <taxon>Bacteria</taxon>
        <taxon>Bacillati</taxon>
        <taxon>Actinomycetota</taxon>
        <taxon>Actinomycetes</taxon>
        <taxon>Kitasatosporales</taxon>
        <taxon>Streptomycetaceae</taxon>
        <taxon>Streptacidiphilus</taxon>
    </lineage>
</organism>
<gene>
    <name evidence="2" type="ORF">DN069_09985</name>
</gene>
<feature type="compositionally biased region" description="Gly residues" evidence="1">
    <location>
        <begin position="184"/>
        <end position="195"/>
    </location>
</feature>
<feature type="region of interest" description="Disordered" evidence="1">
    <location>
        <begin position="184"/>
        <end position="217"/>
    </location>
</feature>
<feature type="compositionally biased region" description="Low complexity" evidence="1">
    <location>
        <begin position="196"/>
        <end position="206"/>
    </location>
</feature>
<evidence type="ECO:0000313" key="2">
    <source>
        <dbReference type="EMBL" id="RAG85824.1"/>
    </source>
</evidence>
<proteinExistence type="predicted"/>
<evidence type="ECO:0000256" key="1">
    <source>
        <dbReference type="SAM" id="MobiDB-lite"/>
    </source>
</evidence>
<feature type="compositionally biased region" description="Low complexity" evidence="1">
    <location>
        <begin position="259"/>
        <end position="269"/>
    </location>
</feature>
<dbReference type="EMBL" id="QKYN01000037">
    <property type="protein sequence ID" value="RAG85824.1"/>
    <property type="molecule type" value="Genomic_DNA"/>
</dbReference>
<sequence>MVAGLTAFLLVVGGVGWWVWPGGSDPRADGRAAAQTLAALPAVQLSTTFEGTDGAVTRSQLTVTAAGLATGTVHGPLDSTADLASTSSRTLLRGDDSYWGTHTPNDVGSAVGHWVTSTQPATDLGLDVSQLTPAALARLVTRVVNDPTATPQDAGTVHGQAATSFTAGGWTVLISTGSPHQVLGLGGSVGSGGSAGVPTSPGPSASDSTGTPGVSSAALLTAGSGPVAVPVDDSSYSPYVFIQPQPAAPAQAAAVPSAVATATSSPSGSPTGGGDGRVTQPPPAAFSAQLPPEPLCTSPTCSADIQVTNTGGRAAQATAFVSVSPGLAQTALTLGTVQPGATVTRQFSYPNQAQPGGPQVTVYVKAWLFSPSQDGPDPAAAERLQKRQLDPSKELQVTSLDPIYQPTAVRMLDLLTDQAGATNQQALEVLDMATTRGFLPELSVLSSSDGLQNPKDLYRLLSTDIGQETLPSGQTPAPTPGGVEQIGNRRVLEQVTQLFLTDPKAKIWYDGVYEQNGAKAKTDIIFEGTVGGRPVQRAYQIKTVTSDSMLGKRLGEAGKQLNGLGGVEVATGIPEQAPPGFQRIIQIYLEPTVDPRIYTADQAGLERQLSKRLQQAMRNLCGADGKPLADLLVVVNGTGVHEWTDLKAVGVPC</sequence>
<evidence type="ECO:0000313" key="3">
    <source>
        <dbReference type="Proteomes" id="UP000248889"/>
    </source>
</evidence>
<feature type="region of interest" description="Disordered" evidence="1">
    <location>
        <begin position="259"/>
        <end position="293"/>
    </location>
</feature>
<keyword evidence="3" id="KW-1185">Reference proteome</keyword>
<dbReference type="AlphaFoldDB" id="A0A2X0IL34"/>
<protein>
    <submittedName>
        <fullName evidence="2">Uncharacterized protein</fullName>
    </submittedName>
</protein>
<comment type="caution">
    <text evidence="2">The sequence shown here is derived from an EMBL/GenBank/DDBJ whole genome shotgun (WGS) entry which is preliminary data.</text>
</comment>
<reference evidence="2 3" key="1">
    <citation type="submission" date="2018-06" db="EMBL/GenBank/DDBJ databases">
        <title>Streptacidiphilus pinicola sp. nov., isolated from pine grove soil.</title>
        <authorList>
            <person name="Roh S.G."/>
            <person name="Park S."/>
            <person name="Kim M.-K."/>
            <person name="Yun B.-R."/>
            <person name="Park J."/>
            <person name="Kim M.J."/>
            <person name="Kim Y.S."/>
            <person name="Kim S.B."/>
        </authorList>
    </citation>
    <scope>NUCLEOTIDE SEQUENCE [LARGE SCALE GENOMIC DNA]</scope>
    <source>
        <strain evidence="2 3">MMS16-CNU450</strain>
    </source>
</reference>